<dbReference type="Pfam" id="PF02481">
    <property type="entry name" value="DNA_processg_A"/>
    <property type="match status" value="1"/>
</dbReference>
<dbReference type="InterPro" id="IPR003488">
    <property type="entry name" value="DprA"/>
</dbReference>
<dbReference type="Proteomes" id="UP000228976">
    <property type="component" value="Unassembled WGS sequence"/>
</dbReference>
<sequence>MNSQSANTRHVLTPSVSSLSSPSSSWQAFSSLSSTSTPASPTTPPSGTIFAVRTPSEEILWAQLGYIANGPSSGMSALISTHGARETWDRLIHLSQQESEQDSCEHLASLVISALHKSVSEDTSRPSSASRPSTVSRSSAQLRANVVATAHTWYRRLLELLSFPADVLAMRLSANKRLHILYPAHPCWPAEKLERLLLPSCSSVMPICLWIEGDASLLIEPHISGIVGSRQMSDYGKRCTQEVTRACYNAGSVVITGGAFGVDAQANATALSMNQPSIAMMAGGLANPTPSANKPLFSEIVSTGGALVSEVPPYSVPFSSRFLERNRIIAALSDVLIVAQARYRSGALNTARWAEEMYRPVLAIPGNIDEPSNAGCNQLLRSQKATIVTDISDLSDFLSPTLSLNLSEPNPDAPTSEHAASRTDKHAPEPLSLEEEILHLTARQGKTVDELVSKLQPRYPAREVSQSMGLLEAQGHLIRLPTGKFVHAQHP</sequence>
<dbReference type="InterPro" id="IPR057666">
    <property type="entry name" value="DrpA_SLOG"/>
</dbReference>
<dbReference type="EMBL" id="MWWU01000002">
    <property type="protein sequence ID" value="OZG55878.1"/>
    <property type="molecule type" value="Genomic_DNA"/>
</dbReference>
<dbReference type="PANTHER" id="PTHR43022">
    <property type="entry name" value="PROTEIN SMF"/>
    <property type="match status" value="1"/>
</dbReference>
<evidence type="ECO:0000259" key="3">
    <source>
        <dbReference type="Pfam" id="PF02481"/>
    </source>
</evidence>
<evidence type="ECO:0000313" key="5">
    <source>
        <dbReference type="Proteomes" id="UP000228976"/>
    </source>
</evidence>
<feature type="region of interest" description="Disordered" evidence="2">
    <location>
        <begin position="1"/>
        <end position="23"/>
    </location>
</feature>
<evidence type="ECO:0000313" key="4">
    <source>
        <dbReference type="EMBL" id="OZG55878.1"/>
    </source>
</evidence>
<evidence type="ECO:0000256" key="2">
    <source>
        <dbReference type="SAM" id="MobiDB-lite"/>
    </source>
</evidence>
<feature type="compositionally biased region" description="Basic and acidic residues" evidence="2">
    <location>
        <begin position="419"/>
        <end position="428"/>
    </location>
</feature>
<feature type="region of interest" description="Disordered" evidence="2">
    <location>
        <begin position="403"/>
        <end position="430"/>
    </location>
</feature>
<comment type="similarity">
    <text evidence="1">Belongs to the DprA/Smf family.</text>
</comment>
<keyword evidence="5" id="KW-1185">Reference proteome</keyword>
<evidence type="ECO:0000256" key="1">
    <source>
        <dbReference type="ARBA" id="ARBA00006525"/>
    </source>
</evidence>
<feature type="compositionally biased region" description="Low complexity" evidence="2">
    <location>
        <begin position="13"/>
        <end position="23"/>
    </location>
</feature>
<name>A0A261F9W6_9BIFI</name>
<proteinExistence type="inferred from homology"/>
<dbReference type="SUPFAM" id="SSF102405">
    <property type="entry name" value="MCP/YpsA-like"/>
    <property type="match status" value="1"/>
</dbReference>
<feature type="compositionally biased region" description="Low complexity" evidence="2">
    <location>
        <begin position="30"/>
        <end position="48"/>
    </location>
</feature>
<feature type="domain" description="Smf/DprA SLOG" evidence="3">
    <location>
        <begin position="182"/>
        <end position="398"/>
    </location>
</feature>
<accession>A0A261F9W6</accession>
<dbReference type="GO" id="GO:0009294">
    <property type="term" value="P:DNA-mediated transformation"/>
    <property type="evidence" value="ECO:0007669"/>
    <property type="project" value="InterPro"/>
</dbReference>
<dbReference type="AlphaFoldDB" id="A0A261F9W6"/>
<feature type="compositionally biased region" description="Polar residues" evidence="2">
    <location>
        <begin position="1"/>
        <end position="10"/>
    </location>
</feature>
<comment type="caution">
    <text evidence="4">The sequence shown here is derived from an EMBL/GenBank/DDBJ whole genome shotgun (WGS) entry which is preliminary data.</text>
</comment>
<dbReference type="Gene3D" id="3.40.50.450">
    <property type="match status" value="1"/>
</dbReference>
<reference evidence="4 5" key="1">
    <citation type="journal article" date="2017" name="BMC Genomics">
        <title>Comparative genomic and phylogenomic analyses of the Bifidobacteriaceae family.</title>
        <authorList>
            <person name="Lugli G.A."/>
            <person name="Milani C."/>
            <person name="Turroni F."/>
            <person name="Duranti S."/>
            <person name="Mancabelli L."/>
            <person name="Mangifesta M."/>
            <person name="Ferrario C."/>
            <person name="Modesto M."/>
            <person name="Mattarelli P."/>
            <person name="Jiri K."/>
            <person name="van Sinderen D."/>
            <person name="Ventura M."/>
        </authorList>
    </citation>
    <scope>NUCLEOTIDE SEQUENCE [LARGE SCALE GENOMIC DNA]</scope>
    <source>
        <strain evidence="4 5">LMG 21773</strain>
    </source>
</reference>
<gene>
    <name evidence="4" type="ORF">AEAE_0366</name>
</gene>
<dbReference type="PANTHER" id="PTHR43022:SF1">
    <property type="entry name" value="PROTEIN SMF"/>
    <property type="match status" value="1"/>
</dbReference>
<protein>
    <submittedName>
        <fullName evidence="4">DNA processing protein DprA</fullName>
    </submittedName>
</protein>
<organism evidence="4 5">
    <name type="scientific">Aeriscardovia aeriphila</name>
    <dbReference type="NCBI Taxonomy" id="218139"/>
    <lineage>
        <taxon>Bacteria</taxon>
        <taxon>Bacillati</taxon>
        <taxon>Actinomycetota</taxon>
        <taxon>Actinomycetes</taxon>
        <taxon>Bifidobacteriales</taxon>
        <taxon>Bifidobacteriaceae</taxon>
        <taxon>Aeriscardovia</taxon>
    </lineage>
</organism>
<feature type="region of interest" description="Disordered" evidence="2">
    <location>
        <begin position="30"/>
        <end position="49"/>
    </location>
</feature>